<dbReference type="VEuPathDB" id="AmoebaDB:FDP41_008198"/>
<evidence type="ECO:0000256" key="3">
    <source>
        <dbReference type="ARBA" id="ARBA00022490"/>
    </source>
</evidence>
<evidence type="ECO:0000313" key="12">
    <source>
        <dbReference type="EMBL" id="KAF0973494.1"/>
    </source>
</evidence>
<feature type="region of interest" description="Disordered" evidence="11">
    <location>
        <begin position="1"/>
        <end position="118"/>
    </location>
</feature>
<comment type="subunit">
    <text evidence="8">Component of the translation initiation factor 2B (eIF2B) complex which is a heterodecamer of two sets of five different subunits: alpha, beta, gamma, delta and epsilon. Subunits alpha, beta and delta comprise a regulatory subcomplex and subunits epsilon and gamma comprise a catalytic subcomplex. Within the complex, the hexameric regulatory complex resides at the center, with the two heterodimeric catalytic subcomplexes bound on opposite sides.</text>
</comment>
<feature type="compositionally biased region" description="Polar residues" evidence="11">
    <location>
        <begin position="1"/>
        <end position="29"/>
    </location>
</feature>
<gene>
    <name evidence="12" type="ORF">FDP41_008198</name>
</gene>
<keyword evidence="10" id="KW-0175">Coiled coil</keyword>
<dbReference type="InterPro" id="IPR037171">
    <property type="entry name" value="NagB/RpiA_transferase-like"/>
</dbReference>
<evidence type="ECO:0000256" key="2">
    <source>
        <dbReference type="ARBA" id="ARBA00007251"/>
    </source>
</evidence>
<dbReference type="InterPro" id="IPR027363">
    <property type="entry name" value="M1Pi_N"/>
</dbReference>
<dbReference type="AlphaFoldDB" id="A0A6A5BHI9"/>
<evidence type="ECO:0000256" key="11">
    <source>
        <dbReference type="SAM" id="MobiDB-lite"/>
    </source>
</evidence>
<feature type="coiled-coil region" evidence="10">
    <location>
        <begin position="130"/>
        <end position="161"/>
    </location>
</feature>
<dbReference type="PANTHER" id="PTHR10233">
    <property type="entry name" value="TRANSLATION INITIATION FACTOR EIF-2B"/>
    <property type="match status" value="1"/>
</dbReference>
<accession>A0A6A5BHI9</accession>
<dbReference type="GO" id="GO:0005829">
    <property type="term" value="C:cytosol"/>
    <property type="evidence" value="ECO:0007669"/>
    <property type="project" value="UniProtKB-SubCell"/>
</dbReference>
<dbReference type="VEuPathDB" id="AmoebaDB:NF0003410"/>
<dbReference type="Proteomes" id="UP000444721">
    <property type="component" value="Unassembled WGS sequence"/>
</dbReference>
<organism evidence="12 13">
    <name type="scientific">Naegleria fowleri</name>
    <name type="common">Brain eating amoeba</name>
    <dbReference type="NCBI Taxonomy" id="5763"/>
    <lineage>
        <taxon>Eukaryota</taxon>
        <taxon>Discoba</taxon>
        <taxon>Heterolobosea</taxon>
        <taxon>Tetramitia</taxon>
        <taxon>Eutetramitia</taxon>
        <taxon>Vahlkampfiidae</taxon>
        <taxon>Naegleria</taxon>
    </lineage>
</organism>
<evidence type="ECO:0000256" key="8">
    <source>
        <dbReference type="ARBA" id="ARBA00046432"/>
    </source>
</evidence>
<feature type="compositionally biased region" description="Low complexity" evidence="11">
    <location>
        <begin position="91"/>
        <end position="118"/>
    </location>
</feature>
<evidence type="ECO:0000313" key="13">
    <source>
        <dbReference type="Proteomes" id="UP000444721"/>
    </source>
</evidence>
<feature type="compositionally biased region" description="Basic and acidic residues" evidence="11">
    <location>
        <begin position="63"/>
        <end position="90"/>
    </location>
</feature>
<reference evidence="12 13" key="1">
    <citation type="journal article" date="2019" name="Sci. Rep.">
        <title>Nanopore sequencing improves the draft genome of the human pathogenic amoeba Naegleria fowleri.</title>
        <authorList>
            <person name="Liechti N."/>
            <person name="Schurch N."/>
            <person name="Bruggmann R."/>
            <person name="Wittwer M."/>
        </authorList>
    </citation>
    <scope>NUCLEOTIDE SEQUENCE [LARGE SCALE GENOMIC DNA]</scope>
    <source>
        <strain evidence="12 13">ATCC 30894</strain>
    </source>
</reference>
<dbReference type="RefSeq" id="XP_044558207.1">
    <property type="nucleotide sequence ID" value="XM_044712025.1"/>
</dbReference>
<dbReference type="InterPro" id="IPR042529">
    <property type="entry name" value="IF_2B-like_C"/>
</dbReference>
<comment type="caution">
    <text evidence="12">The sequence shown here is derived from an EMBL/GenBank/DDBJ whole genome shotgun (WGS) entry which is preliminary data.</text>
</comment>
<comment type="subcellular location">
    <subcellularLocation>
        <location evidence="1">Cytoplasm</location>
        <location evidence="1">Cytosol</location>
    </subcellularLocation>
</comment>
<evidence type="ECO:0000256" key="5">
    <source>
        <dbReference type="ARBA" id="ARBA00022917"/>
    </source>
</evidence>
<comment type="similarity">
    <text evidence="2 9">Belongs to the eIF-2B alpha/beta/delta subunits family.</text>
</comment>
<evidence type="ECO:0000256" key="4">
    <source>
        <dbReference type="ARBA" id="ARBA00022540"/>
    </source>
</evidence>
<dbReference type="PANTHER" id="PTHR10233:SF14">
    <property type="entry name" value="TRANSLATION INITIATION FACTOR EIF-2B SUBUNIT DELTA"/>
    <property type="match status" value="1"/>
</dbReference>
<feature type="compositionally biased region" description="Basic and acidic residues" evidence="11">
    <location>
        <begin position="35"/>
        <end position="55"/>
    </location>
</feature>
<keyword evidence="3" id="KW-0963">Cytoplasm</keyword>
<name>A0A6A5BHI9_NAEFO</name>
<evidence type="ECO:0000256" key="7">
    <source>
        <dbReference type="ARBA" id="ARBA00044356"/>
    </source>
</evidence>
<dbReference type="VEuPathDB" id="AmoebaDB:NfTy_091450"/>
<evidence type="ECO:0000256" key="6">
    <source>
        <dbReference type="ARBA" id="ARBA00044147"/>
    </source>
</evidence>
<dbReference type="SUPFAM" id="SSF100950">
    <property type="entry name" value="NagB/RpiA/CoA transferase-like"/>
    <property type="match status" value="1"/>
</dbReference>
<evidence type="ECO:0000256" key="1">
    <source>
        <dbReference type="ARBA" id="ARBA00004514"/>
    </source>
</evidence>
<dbReference type="Gene3D" id="1.20.120.420">
    <property type="entry name" value="translation initiation factor eif-2b, domain 1"/>
    <property type="match status" value="1"/>
</dbReference>
<dbReference type="Pfam" id="PF01008">
    <property type="entry name" value="IF-2B"/>
    <property type="match status" value="1"/>
</dbReference>
<keyword evidence="13" id="KW-1185">Reference proteome</keyword>
<dbReference type="EMBL" id="VFQX01000060">
    <property type="protein sequence ID" value="KAF0973494.1"/>
    <property type="molecule type" value="Genomic_DNA"/>
</dbReference>
<dbReference type="InterPro" id="IPR000649">
    <property type="entry name" value="IF-2B-related"/>
</dbReference>
<evidence type="ECO:0000256" key="10">
    <source>
        <dbReference type="SAM" id="Coils"/>
    </source>
</evidence>
<dbReference type="GO" id="GO:0003743">
    <property type="term" value="F:translation initiation factor activity"/>
    <property type="evidence" value="ECO:0007669"/>
    <property type="project" value="UniProtKB-KW"/>
</dbReference>
<dbReference type="OMA" id="MRDYVIC"/>
<dbReference type="GeneID" id="68115416"/>
<sequence length="544" mass="61418">MTDSAANNNSQNGGEKGLPSSSSDHTNASEGKILTQEEKKKLREAKKKEKQEAKQQKQNLSLSKEERKRLFEENEEKKRQQRKEKNESVRSVESSSSATPASTPTVGSSTPTISSNTPTVASVVTTTVVDQKTKEELEKLRKEYQHLEKQHNELKKKYQENRIYSHLSEYQIPKQVEVNHENIHPVIIQLGMQYASGQITGCNARTIGLLTALKQFVLDAEVSEDKLLSRDYLDPKLVKCIDYLKQCRPMSIGMKNALRKFKSSYHHVDKLKELRTQQQRKERLIEEIDSYIEERISYPEKQIIKHGVDGIKDGDTIMTYALSEVLERMLIEAAQTRKFRIVVVDSRPKNEGKELVKRLNKAGITCSLILINALSYMMKDVTKVFLGANSILSNGAVYSRVGTALVAMTAKAFNVPVIVCCETYKFSDQSQLDSITVNELGDPYDLVDLSSLPQRKSSVNYLSSNEVGHLEIEGLSIPIKGDQGKQQSNVVYNLENFEAIPNLHVINLLYDITPCHYVDMVITEFGAIPPTSIPVILREFGKDY</sequence>
<dbReference type="OrthoDB" id="10254737at2759"/>
<protein>
    <recommendedName>
        <fullName evidence="6">Translation initiation factor eIF2B subunit delta</fullName>
    </recommendedName>
    <alternativeName>
        <fullName evidence="7">eIF2B GDP-GTP exchange factor subunit delta</fullName>
    </alternativeName>
</protein>
<keyword evidence="4" id="KW-0396">Initiation factor</keyword>
<evidence type="ECO:0000256" key="9">
    <source>
        <dbReference type="RuleBase" id="RU003814"/>
    </source>
</evidence>
<proteinExistence type="inferred from homology"/>
<keyword evidence="5" id="KW-0648">Protein biosynthesis</keyword>
<dbReference type="Gene3D" id="3.40.50.10470">
    <property type="entry name" value="Translation initiation factor eif-2b, domain 2"/>
    <property type="match status" value="1"/>
</dbReference>